<keyword evidence="1" id="KW-1133">Transmembrane helix</keyword>
<dbReference type="Proteomes" id="UP000028523">
    <property type="component" value="Unassembled WGS sequence"/>
</dbReference>
<organism evidence="2 3">
    <name type="scientific">Malacoplasma iowae DK-CPA</name>
    <dbReference type="NCBI Taxonomy" id="1394179"/>
    <lineage>
        <taxon>Bacteria</taxon>
        <taxon>Bacillati</taxon>
        <taxon>Mycoplasmatota</taxon>
        <taxon>Mycoplasmoidales</taxon>
        <taxon>Mycoplasmoidaceae</taxon>
        <taxon>Malacoplasma</taxon>
    </lineage>
</organism>
<name>A0A084U2T5_MALIO</name>
<feature type="transmembrane region" description="Helical" evidence="1">
    <location>
        <begin position="46"/>
        <end position="73"/>
    </location>
</feature>
<comment type="caution">
    <text evidence="2">The sequence shown here is derived from an EMBL/GenBank/DDBJ whole genome shotgun (WGS) entry which is preliminary data.</text>
</comment>
<dbReference type="RefSeq" id="WP_036452489.1">
    <property type="nucleotide sequence ID" value="NZ_AWQU01000087.1"/>
</dbReference>
<dbReference type="AlphaFoldDB" id="A0A084U2T5"/>
<dbReference type="EMBL" id="AWQU01000087">
    <property type="protein sequence ID" value="KFB07271.1"/>
    <property type="molecule type" value="Genomic_DNA"/>
</dbReference>
<keyword evidence="1" id="KW-0812">Transmembrane</keyword>
<protein>
    <submittedName>
        <fullName evidence="2">Uncharacterized protein</fullName>
    </submittedName>
</protein>
<reference evidence="2 3" key="1">
    <citation type="journal article" date="2014" name="PLoS ONE">
        <title>Reduction of Hydrogen Peroxide Accumulation and Toxicity by a Catalase from Mycoplasma iowae.</title>
        <authorList>
            <person name="Pritchard R.E."/>
            <person name="Prassinos A.J."/>
            <person name="Osborne J.D."/>
            <person name="Raviv Z."/>
            <person name="Balish M.F."/>
        </authorList>
    </citation>
    <scope>NUCLEOTIDE SEQUENCE [LARGE SCALE GENOMIC DNA]</scope>
    <source>
        <strain evidence="2 3">DK-CPA</strain>
    </source>
</reference>
<evidence type="ECO:0000313" key="3">
    <source>
        <dbReference type="Proteomes" id="UP000028523"/>
    </source>
</evidence>
<sequence>MKKEVIDQNIEIKETASKINKNDNIEKAILYNKEFELIKVYPRNRLFNSFLVVFLFVSFIFLGIIIGCLVIIFG</sequence>
<evidence type="ECO:0000313" key="2">
    <source>
        <dbReference type="EMBL" id="KFB07271.1"/>
    </source>
</evidence>
<accession>A0A084U2T5</accession>
<gene>
    <name evidence="2" type="ORF">P271_98</name>
</gene>
<keyword evidence="1" id="KW-0472">Membrane</keyword>
<proteinExistence type="predicted"/>
<keyword evidence="3" id="KW-1185">Reference proteome</keyword>
<evidence type="ECO:0000256" key="1">
    <source>
        <dbReference type="SAM" id="Phobius"/>
    </source>
</evidence>